<accession>A0A3N0YZH9</accession>
<keyword evidence="3" id="KW-1185">Reference proteome</keyword>
<protein>
    <submittedName>
        <fullName evidence="2">Uncharacterized protein</fullName>
    </submittedName>
</protein>
<proteinExistence type="predicted"/>
<comment type="caution">
    <text evidence="2">The sequence shown here is derived from an EMBL/GenBank/DDBJ whole genome shotgun (WGS) entry which is preliminary data.</text>
</comment>
<dbReference type="OrthoDB" id="8960401at2759"/>
<feature type="region of interest" description="Disordered" evidence="1">
    <location>
        <begin position="149"/>
        <end position="180"/>
    </location>
</feature>
<feature type="compositionally biased region" description="Polar residues" evidence="1">
    <location>
        <begin position="102"/>
        <end position="112"/>
    </location>
</feature>
<evidence type="ECO:0000313" key="3">
    <source>
        <dbReference type="Proteomes" id="UP000281406"/>
    </source>
</evidence>
<dbReference type="EMBL" id="RJVU01018862">
    <property type="protein sequence ID" value="ROL51284.1"/>
    <property type="molecule type" value="Genomic_DNA"/>
</dbReference>
<reference evidence="2 3" key="1">
    <citation type="submission" date="2018-10" db="EMBL/GenBank/DDBJ databases">
        <title>Genome assembly for a Yunnan-Guizhou Plateau 3E fish, Anabarilius grahami (Regan), and its evolutionary and genetic applications.</title>
        <authorList>
            <person name="Jiang W."/>
        </authorList>
    </citation>
    <scope>NUCLEOTIDE SEQUENCE [LARGE SCALE GENOMIC DNA]</scope>
    <source>
        <strain evidence="2">AG-KIZ</strain>
        <tissue evidence="2">Muscle</tissue>
    </source>
</reference>
<name>A0A3N0YZH9_ANAGA</name>
<feature type="region of interest" description="Disordered" evidence="1">
    <location>
        <begin position="193"/>
        <end position="214"/>
    </location>
</feature>
<sequence>MEELINTLQSDVVGRLAFKYMEMCKVDSSSDSESDTNPRRSEVGSKGWESSAPENREAPKKLQKNYQQCLDPYDGSSEDSGSADDGVKEQRHGGLRLKGTGRRSSVTPQTRRAGTRPDDPDVQMRSSSDSEVCKQDCWSVMCVKPDLSDSGFNSRSGLSSPAVPSAPETLRIPSGSPDSPALHAAFSKRKFFPPSGEVEDGMRRKRQCIGDMEV</sequence>
<feature type="compositionally biased region" description="Polar residues" evidence="1">
    <location>
        <begin position="150"/>
        <end position="159"/>
    </location>
</feature>
<dbReference type="AlphaFoldDB" id="A0A3N0YZH9"/>
<feature type="compositionally biased region" description="Low complexity" evidence="1">
    <location>
        <begin position="74"/>
        <end position="84"/>
    </location>
</feature>
<dbReference type="Proteomes" id="UP000281406">
    <property type="component" value="Unassembled WGS sequence"/>
</dbReference>
<evidence type="ECO:0000313" key="2">
    <source>
        <dbReference type="EMBL" id="ROL51284.1"/>
    </source>
</evidence>
<feature type="region of interest" description="Disordered" evidence="1">
    <location>
        <begin position="26"/>
        <end position="131"/>
    </location>
</feature>
<evidence type="ECO:0000256" key="1">
    <source>
        <dbReference type="SAM" id="MobiDB-lite"/>
    </source>
</evidence>
<organism evidence="2 3">
    <name type="scientific">Anabarilius grahami</name>
    <name type="common">Kanglang fish</name>
    <name type="synonym">Barilius grahami</name>
    <dbReference type="NCBI Taxonomy" id="495550"/>
    <lineage>
        <taxon>Eukaryota</taxon>
        <taxon>Metazoa</taxon>
        <taxon>Chordata</taxon>
        <taxon>Craniata</taxon>
        <taxon>Vertebrata</taxon>
        <taxon>Euteleostomi</taxon>
        <taxon>Actinopterygii</taxon>
        <taxon>Neopterygii</taxon>
        <taxon>Teleostei</taxon>
        <taxon>Ostariophysi</taxon>
        <taxon>Cypriniformes</taxon>
        <taxon>Xenocyprididae</taxon>
        <taxon>Xenocypridinae</taxon>
        <taxon>Xenocypridinae incertae sedis</taxon>
        <taxon>Anabarilius</taxon>
    </lineage>
</organism>
<gene>
    <name evidence="2" type="ORF">DPX16_22380</name>
</gene>